<reference evidence="4" key="2">
    <citation type="submission" date="2020-10" db="UniProtKB">
        <authorList>
            <consortium name="WormBaseParasite"/>
        </authorList>
    </citation>
    <scope>IDENTIFICATION</scope>
</reference>
<sequence>MYGLYRLISTIVLGFTVFLFFNTVTICCCESRFTLRPITTDSQIPRPQLADSLHGDDTIQLFHTLVADGILRMSCLARWRCNSKKKKPKMLSPTTSATAGGTIECNQFDGAKRRHRKRKKQRVRCAEKSM</sequence>
<feature type="transmembrane region" description="Helical" evidence="2">
    <location>
        <begin position="7"/>
        <end position="26"/>
    </location>
</feature>
<evidence type="ECO:0000313" key="4">
    <source>
        <dbReference type="WBParaSite" id="Pan_g23052.t1"/>
    </source>
</evidence>
<feature type="compositionally biased region" description="Basic residues" evidence="1">
    <location>
        <begin position="112"/>
        <end position="123"/>
    </location>
</feature>
<evidence type="ECO:0000256" key="2">
    <source>
        <dbReference type="SAM" id="Phobius"/>
    </source>
</evidence>
<dbReference type="AlphaFoldDB" id="A0A7E4VPK2"/>
<name>A0A7E4VPK2_PANRE</name>
<evidence type="ECO:0000313" key="3">
    <source>
        <dbReference type="Proteomes" id="UP000492821"/>
    </source>
</evidence>
<accession>A0A7E4VPK2</accession>
<evidence type="ECO:0000256" key="1">
    <source>
        <dbReference type="SAM" id="MobiDB-lite"/>
    </source>
</evidence>
<keyword evidence="3" id="KW-1185">Reference proteome</keyword>
<dbReference type="WBParaSite" id="Pan_g23052.t1">
    <property type="protein sequence ID" value="Pan_g23052.t1"/>
    <property type="gene ID" value="Pan_g23052"/>
</dbReference>
<feature type="region of interest" description="Disordered" evidence="1">
    <location>
        <begin position="110"/>
        <end position="130"/>
    </location>
</feature>
<keyword evidence="2" id="KW-1133">Transmembrane helix</keyword>
<organism evidence="3 4">
    <name type="scientific">Panagrellus redivivus</name>
    <name type="common">Microworm</name>
    <dbReference type="NCBI Taxonomy" id="6233"/>
    <lineage>
        <taxon>Eukaryota</taxon>
        <taxon>Metazoa</taxon>
        <taxon>Ecdysozoa</taxon>
        <taxon>Nematoda</taxon>
        <taxon>Chromadorea</taxon>
        <taxon>Rhabditida</taxon>
        <taxon>Tylenchina</taxon>
        <taxon>Panagrolaimomorpha</taxon>
        <taxon>Panagrolaimoidea</taxon>
        <taxon>Panagrolaimidae</taxon>
        <taxon>Panagrellus</taxon>
    </lineage>
</organism>
<dbReference type="Proteomes" id="UP000492821">
    <property type="component" value="Unassembled WGS sequence"/>
</dbReference>
<reference evidence="3" key="1">
    <citation type="journal article" date="2013" name="Genetics">
        <title>The draft genome and transcriptome of Panagrellus redivivus are shaped by the harsh demands of a free-living lifestyle.</title>
        <authorList>
            <person name="Srinivasan J."/>
            <person name="Dillman A.R."/>
            <person name="Macchietto M.G."/>
            <person name="Heikkinen L."/>
            <person name="Lakso M."/>
            <person name="Fracchia K.M."/>
            <person name="Antoshechkin I."/>
            <person name="Mortazavi A."/>
            <person name="Wong G."/>
            <person name="Sternberg P.W."/>
        </authorList>
    </citation>
    <scope>NUCLEOTIDE SEQUENCE [LARGE SCALE GENOMIC DNA]</scope>
    <source>
        <strain evidence="3">MT8872</strain>
    </source>
</reference>
<protein>
    <submittedName>
        <fullName evidence="4">Secreted protein</fullName>
    </submittedName>
</protein>
<keyword evidence="2" id="KW-0472">Membrane</keyword>
<proteinExistence type="predicted"/>
<keyword evidence="2" id="KW-0812">Transmembrane</keyword>